<keyword evidence="1" id="KW-0812">Transmembrane</keyword>
<dbReference type="InterPro" id="IPR037151">
    <property type="entry name" value="AlkB-like_sf"/>
</dbReference>
<dbReference type="InterPro" id="IPR027450">
    <property type="entry name" value="AlkB-like"/>
</dbReference>
<evidence type="ECO:0000256" key="1">
    <source>
        <dbReference type="SAM" id="Phobius"/>
    </source>
</evidence>
<dbReference type="Proteomes" id="UP000054937">
    <property type="component" value="Unassembled WGS sequence"/>
</dbReference>
<dbReference type="InParanoid" id="A0A0V0QQI7"/>
<dbReference type="SUPFAM" id="SSF52833">
    <property type="entry name" value="Thioredoxin-like"/>
    <property type="match status" value="1"/>
</dbReference>
<gene>
    <name evidence="3" type="ORF">PPERSA_11412</name>
</gene>
<sequence length="366" mass="42712">MHNLPNNCKYIEQFLSEEEAQVGFKQLRKLFFQKQNENITDVGRQITVQGIPLSENGDIKYPLYRVPGEDQKISCRKMDNFVENWARKIQTHFRLPEIPNCAFIQLYRLEDGIKQHCDKTLDIKPDTFIFNLSFGQKRTFILRKKCQKNGKTDDIKFPLQSGSLFALDLQTNDQYFHFINPEQDINEKENIFQNIRIRFLAIDYKNASKISDELIQCKLYYVQNSIPNKFVELTLVYLGIPFKQQKIKVMQGETKQKSFLEINPRGKTPVLEIQYQNQFLRLFQSLPINIYLIEKTEDQTLIPISLGSGGSSISSFGIIGFLVILYIILQLTQNRQKEKSLTEKELAHKNFNNNSNNNQNPPSPQI</sequence>
<organism evidence="3 4">
    <name type="scientific">Pseudocohnilembus persalinus</name>
    <name type="common">Ciliate</name>
    <dbReference type="NCBI Taxonomy" id="266149"/>
    <lineage>
        <taxon>Eukaryota</taxon>
        <taxon>Sar</taxon>
        <taxon>Alveolata</taxon>
        <taxon>Ciliophora</taxon>
        <taxon>Intramacronucleata</taxon>
        <taxon>Oligohymenophorea</taxon>
        <taxon>Scuticociliatia</taxon>
        <taxon>Philasterida</taxon>
        <taxon>Pseudocohnilembidae</taxon>
        <taxon>Pseudocohnilembus</taxon>
    </lineage>
</organism>
<keyword evidence="1" id="KW-0472">Membrane</keyword>
<feature type="domain" description="GST N-terminal" evidence="2">
    <location>
        <begin position="215"/>
        <end position="300"/>
    </location>
</feature>
<dbReference type="Pfam" id="PF02798">
    <property type="entry name" value="GST_N"/>
    <property type="match status" value="1"/>
</dbReference>
<dbReference type="EMBL" id="LDAU01000120">
    <property type="protein sequence ID" value="KRX04288.1"/>
    <property type="molecule type" value="Genomic_DNA"/>
</dbReference>
<reference evidence="3 4" key="1">
    <citation type="journal article" date="2015" name="Sci. Rep.">
        <title>Genome of the facultative scuticociliatosis pathogen Pseudocohnilembus persalinus provides insight into its virulence through horizontal gene transfer.</title>
        <authorList>
            <person name="Xiong J."/>
            <person name="Wang G."/>
            <person name="Cheng J."/>
            <person name="Tian M."/>
            <person name="Pan X."/>
            <person name="Warren A."/>
            <person name="Jiang C."/>
            <person name="Yuan D."/>
            <person name="Miao W."/>
        </authorList>
    </citation>
    <scope>NUCLEOTIDE SEQUENCE [LARGE SCALE GENOMIC DNA]</scope>
    <source>
        <strain evidence="3">36N120E</strain>
    </source>
</reference>
<dbReference type="Gene3D" id="3.40.30.10">
    <property type="entry name" value="Glutaredoxin"/>
    <property type="match status" value="1"/>
</dbReference>
<evidence type="ECO:0000313" key="4">
    <source>
        <dbReference type="Proteomes" id="UP000054937"/>
    </source>
</evidence>
<dbReference type="PANTHER" id="PTHR31212:SF5">
    <property type="entry name" value="ISOCHORISMATASE FAMILY PROTEIN FAMILY (AFU_ORTHOLOGUE AFUA_3G14500)"/>
    <property type="match status" value="1"/>
</dbReference>
<dbReference type="PROSITE" id="PS50404">
    <property type="entry name" value="GST_NTER"/>
    <property type="match status" value="1"/>
</dbReference>
<keyword evidence="4" id="KW-1185">Reference proteome</keyword>
<feature type="transmembrane region" description="Helical" evidence="1">
    <location>
        <begin position="309"/>
        <end position="329"/>
    </location>
</feature>
<proteinExistence type="predicted"/>
<evidence type="ECO:0000313" key="3">
    <source>
        <dbReference type="EMBL" id="KRX04288.1"/>
    </source>
</evidence>
<dbReference type="InterPro" id="IPR004045">
    <property type="entry name" value="Glutathione_S-Trfase_N"/>
</dbReference>
<dbReference type="InterPro" id="IPR036249">
    <property type="entry name" value="Thioredoxin-like_sf"/>
</dbReference>
<dbReference type="GO" id="GO:0051213">
    <property type="term" value="F:dioxygenase activity"/>
    <property type="evidence" value="ECO:0007669"/>
    <property type="project" value="InterPro"/>
</dbReference>
<dbReference type="OrthoDB" id="445341at2759"/>
<dbReference type="Gene3D" id="2.60.120.590">
    <property type="entry name" value="Alpha-ketoglutarate-dependent dioxygenase AlkB-like"/>
    <property type="match status" value="1"/>
</dbReference>
<comment type="caution">
    <text evidence="3">The sequence shown here is derived from an EMBL/GenBank/DDBJ whole genome shotgun (WGS) entry which is preliminary data.</text>
</comment>
<keyword evidence="1" id="KW-1133">Transmembrane helix</keyword>
<dbReference type="AlphaFoldDB" id="A0A0V0QQI7"/>
<dbReference type="InterPro" id="IPR032854">
    <property type="entry name" value="ALKBH3"/>
</dbReference>
<name>A0A0V0QQI7_PSEPJ</name>
<protein>
    <submittedName>
        <fullName evidence="3">Thioredoxin-like fold</fullName>
    </submittedName>
</protein>
<dbReference type="SUPFAM" id="SSF51197">
    <property type="entry name" value="Clavaminate synthase-like"/>
    <property type="match status" value="1"/>
</dbReference>
<dbReference type="Pfam" id="PF13532">
    <property type="entry name" value="2OG-FeII_Oxy_2"/>
    <property type="match status" value="1"/>
</dbReference>
<evidence type="ECO:0000259" key="2">
    <source>
        <dbReference type="PROSITE" id="PS50404"/>
    </source>
</evidence>
<dbReference type="PANTHER" id="PTHR31212">
    <property type="entry name" value="ALPHA-KETOGLUTARATE-DEPENDENT DIOXYGENASE ALKB HOMOLOG 3"/>
    <property type="match status" value="1"/>
</dbReference>
<dbReference type="GO" id="GO:0006307">
    <property type="term" value="P:DNA alkylation repair"/>
    <property type="evidence" value="ECO:0007669"/>
    <property type="project" value="InterPro"/>
</dbReference>
<accession>A0A0V0QQI7</accession>